<feature type="region of interest" description="Disordered" evidence="11">
    <location>
        <begin position="61"/>
        <end position="107"/>
    </location>
</feature>
<dbReference type="Proteomes" id="UP001209878">
    <property type="component" value="Unassembled WGS sequence"/>
</dbReference>
<keyword evidence="10" id="KW-0544">Nucleosome core</keyword>
<dbReference type="GO" id="GO:0000786">
    <property type="term" value="C:nucleosome"/>
    <property type="evidence" value="ECO:0007669"/>
    <property type="project" value="UniProtKB-KW"/>
</dbReference>
<dbReference type="GO" id="GO:0003677">
    <property type="term" value="F:DNA binding"/>
    <property type="evidence" value="ECO:0007669"/>
    <property type="project" value="UniProtKB-KW"/>
</dbReference>
<name>A0AAD9ISA3_RIDPI</name>
<dbReference type="FunFam" id="1.10.20.10:FF:000078">
    <property type="entry name" value="Histone H3"/>
    <property type="match status" value="1"/>
</dbReference>
<sequence>MVGHILVSASRLSYHLIVSGLVRTFPLEEGLPSPALHYAYWRGRKKPVSYTPHIVISHAINTKKKARTKQTARKSTGGKAPRKQLATKAARKSAPATGGVKKPHRYRPGTVALREIRRYQKSTELLIRKLPFQRLVREIAQDFKTDLRFQSSAVMALQEASEAYLVGLFEDTNLCAIHAKRVTIMPKDIQLARRIRGERA</sequence>
<evidence type="ECO:0000256" key="8">
    <source>
        <dbReference type="ARBA" id="ARBA00023125"/>
    </source>
</evidence>
<evidence type="ECO:0000256" key="10">
    <source>
        <dbReference type="ARBA" id="ARBA00023269"/>
    </source>
</evidence>
<feature type="domain" description="Core Histone H2A/H2B/H3" evidence="12">
    <location>
        <begin position="108"/>
        <end position="195"/>
    </location>
</feature>
<reference evidence="13" key="1">
    <citation type="journal article" date="2023" name="Mol. Biol. Evol.">
        <title>Third-Generation Sequencing Reveals the Adaptive Role of the Epigenome in Three Deep-Sea Polychaetes.</title>
        <authorList>
            <person name="Perez M."/>
            <person name="Aroh O."/>
            <person name="Sun Y."/>
            <person name="Lan Y."/>
            <person name="Juniper S.K."/>
            <person name="Young C.R."/>
            <person name="Angers B."/>
            <person name="Qian P.Y."/>
        </authorList>
    </citation>
    <scope>NUCLEOTIDE SEQUENCE</scope>
    <source>
        <strain evidence="13">R07B-5</strain>
    </source>
</reference>
<dbReference type="InterPro" id="IPR009072">
    <property type="entry name" value="Histone-fold"/>
</dbReference>
<dbReference type="CDD" id="cd22911">
    <property type="entry name" value="HFD_H3"/>
    <property type="match status" value="1"/>
</dbReference>
<organism evidence="13 14">
    <name type="scientific">Ridgeia piscesae</name>
    <name type="common">Tubeworm</name>
    <dbReference type="NCBI Taxonomy" id="27915"/>
    <lineage>
        <taxon>Eukaryota</taxon>
        <taxon>Metazoa</taxon>
        <taxon>Spiralia</taxon>
        <taxon>Lophotrochozoa</taxon>
        <taxon>Annelida</taxon>
        <taxon>Polychaeta</taxon>
        <taxon>Sedentaria</taxon>
        <taxon>Canalipalpata</taxon>
        <taxon>Sabellida</taxon>
        <taxon>Siboglinidae</taxon>
        <taxon>Ridgeia</taxon>
    </lineage>
</organism>
<evidence type="ECO:0000259" key="12">
    <source>
        <dbReference type="Pfam" id="PF00125"/>
    </source>
</evidence>
<evidence type="ECO:0000256" key="2">
    <source>
        <dbReference type="ARBA" id="ARBA00004286"/>
    </source>
</evidence>
<dbReference type="FunFam" id="1.10.20.10:FF:000044">
    <property type="entry name" value="Histone H3.3"/>
    <property type="match status" value="1"/>
</dbReference>
<dbReference type="EMBL" id="JAODUO010006289">
    <property type="protein sequence ID" value="KAK2139622.1"/>
    <property type="molecule type" value="Genomic_DNA"/>
</dbReference>
<feature type="compositionally biased region" description="Basic residues" evidence="11">
    <location>
        <begin position="61"/>
        <end position="72"/>
    </location>
</feature>
<keyword evidence="6" id="KW-0488">Methylation</keyword>
<dbReference type="Pfam" id="PF00125">
    <property type="entry name" value="Histone"/>
    <property type="match status" value="1"/>
</dbReference>
<dbReference type="SUPFAM" id="SSF47113">
    <property type="entry name" value="Histone-fold"/>
    <property type="match status" value="1"/>
</dbReference>
<dbReference type="Gene3D" id="1.10.20.10">
    <property type="entry name" value="Histone, subunit A"/>
    <property type="match status" value="1"/>
</dbReference>
<evidence type="ECO:0000313" key="14">
    <source>
        <dbReference type="Proteomes" id="UP001209878"/>
    </source>
</evidence>
<dbReference type="InterPro" id="IPR007125">
    <property type="entry name" value="H2A/H2B/H3"/>
</dbReference>
<evidence type="ECO:0000256" key="9">
    <source>
        <dbReference type="ARBA" id="ARBA00023242"/>
    </source>
</evidence>
<evidence type="ECO:0000256" key="5">
    <source>
        <dbReference type="ARBA" id="ARBA00022454"/>
    </source>
</evidence>
<dbReference type="GO" id="GO:0030527">
    <property type="term" value="F:structural constituent of chromatin"/>
    <property type="evidence" value="ECO:0007669"/>
    <property type="project" value="InterPro"/>
</dbReference>
<evidence type="ECO:0000256" key="7">
    <source>
        <dbReference type="ARBA" id="ARBA00022990"/>
    </source>
</evidence>
<keyword evidence="14" id="KW-1185">Reference proteome</keyword>
<evidence type="ECO:0000256" key="3">
    <source>
        <dbReference type="ARBA" id="ARBA00010343"/>
    </source>
</evidence>
<comment type="caution">
    <text evidence="13">The sequence shown here is derived from an EMBL/GenBank/DDBJ whole genome shotgun (WGS) entry which is preliminary data.</text>
</comment>
<comment type="similarity">
    <text evidence="3">Belongs to the histone H3 family.</text>
</comment>
<dbReference type="PRINTS" id="PR00622">
    <property type="entry name" value="HISTONEH3"/>
</dbReference>
<gene>
    <name evidence="13" type="ORF">NP493_6304g00014</name>
</gene>
<proteinExistence type="inferred from homology"/>
<dbReference type="AlphaFoldDB" id="A0AAD9ISA3"/>
<dbReference type="PROSITE" id="PS00322">
    <property type="entry name" value="HISTONE_H3_1"/>
    <property type="match status" value="1"/>
</dbReference>
<dbReference type="GO" id="GO:0005634">
    <property type="term" value="C:nucleus"/>
    <property type="evidence" value="ECO:0007669"/>
    <property type="project" value="UniProtKB-SubCell"/>
</dbReference>
<dbReference type="InterPro" id="IPR000164">
    <property type="entry name" value="Histone_H3/CENP-A"/>
</dbReference>
<dbReference type="GO" id="GO:0046982">
    <property type="term" value="F:protein heterodimerization activity"/>
    <property type="evidence" value="ECO:0007669"/>
    <property type="project" value="InterPro"/>
</dbReference>
<evidence type="ECO:0000256" key="11">
    <source>
        <dbReference type="SAM" id="MobiDB-lite"/>
    </source>
</evidence>
<evidence type="ECO:0000256" key="1">
    <source>
        <dbReference type="ARBA" id="ARBA00004123"/>
    </source>
</evidence>
<dbReference type="PROSITE" id="PS00959">
    <property type="entry name" value="HISTONE_H3_2"/>
    <property type="match status" value="1"/>
</dbReference>
<dbReference type="SMART" id="SM00428">
    <property type="entry name" value="H3"/>
    <property type="match status" value="1"/>
</dbReference>
<evidence type="ECO:0000313" key="13">
    <source>
        <dbReference type="EMBL" id="KAK2139622.1"/>
    </source>
</evidence>
<evidence type="ECO:0000256" key="6">
    <source>
        <dbReference type="ARBA" id="ARBA00022481"/>
    </source>
</evidence>
<evidence type="ECO:0000256" key="4">
    <source>
        <dbReference type="ARBA" id="ARBA00020835"/>
    </source>
</evidence>
<keyword evidence="5" id="KW-0158">Chromosome</keyword>
<keyword evidence="7" id="KW-0007">Acetylation</keyword>
<comment type="subcellular location">
    <subcellularLocation>
        <location evidence="2">Chromosome</location>
    </subcellularLocation>
    <subcellularLocation>
        <location evidence="1">Nucleus</location>
    </subcellularLocation>
</comment>
<keyword evidence="9" id="KW-0539">Nucleus</keyword>
<accession>A0AAD9ISA3</accession>
<protein>
    <recommendedName>
        <fullName evidence="4">Histone H3</fullName>
    </recommendedName>
</protein>
<keyword evidence="8" id="KW-0238">DNA-binding</keyword>
<dbReference type="PANTHER" id="PTHR11426">
    <property type="entry name" value="HISTONE H3"/>
    <property type="match status" value="1"/>
</dbReference>